<evidence type="ECO:0000313" key="3">
    <source>
        <dbReference type="Proteomes" id="UP001172673"/>
    </source>
</evidence>
<dbReference type="Pfam" id="PF24864">
    <property type="entry name" value="DUF7730"/>
    <property type="match status" value="1"/>
</dbReference>
<dbReference type="AlphaFoldDB" id="A0AA38X2A7"/>
<feature type="domain" description="DUF7730" evidence="1">
    <location>
        <begin position="99"/>
        <end position="221"/>
    </location>
</feature>
<protein>
    <recommendedName>
        <fullName evidence="1">DUF7730 domain-containing protein</fullName>
    </recommendedName>
</protein>
<dbReference type="Proteomes" id="UP001172673">
    <property type="component" value="Unassembled WGS sequence"/>
</dbReference>
<keyword evidence="3" id="KW-1185">Reference proteome</keyword>
<accession>A0AA38X2A7</accession>
<comment type="caution">
    <text evidence="2">The sequence shown here is derived from an EMBL/GenBank/DDBJ whole genome shotgun (WGS) entry which is preliminary data.</text>
</comment>
<gene>
    <name evidence="2" type="ORF">H2200_010165</name>
</gene>
<evidence type="ECO:0000259" key="1">
    <source>
        <dbReference type="Pfam" id="PF24864"/>
    </source>
</evidence>
<sequence>MFYQPVYHPTDFHLVDNSLGERYYCNICDKQLVWKKENCTCYIPGDRSEDHVTYHCGTPGDSGKISSPLLAVRRPTRASLEASLKSDTATPIQDKIFKAQSQSEFFNLPVEVRYMIYSLVLLSEPLEIDVLPVRLCPHVDALEFRLCKEEGNRICHAQNHSRCQGHCACMVRRNDRRNDRATATQWVDGNLLNVCRAMQLDVLRFILPKQKFHFNDATELRNNLNLPAENAMLSDEPTYGDATPGGFDRLMETFRPVCTQIRSMQITTFVDTDCIDIGEFMKKERDVTTQGQGKMITRYYRGAVPAPRENPNTVLSFHRFGAIFSSVRELHVRIAPQPMDDLTRELPRYLVRKEFMALFKNLSRMALNNGSVTFLGNFARRYTGPAQSTAQTLEELALEDLEDCRKFGRHVTQGFLKMVSKTAEKTMLKRR</sequence>
<evidence type="ECO:0000313" key="2">
    <source>
        <dbReference type="EMBL" id="KAJ9605508.1"/>
    </source>
</evidence>
<proteinExistence type="predicted"/>
<organism evidence="2 3">
    <name type="scientific">Cladophialophora chaetospira</name>
    <dbReference type="NCBI Taxonomy" id="386627"/>
    <lineage>
        <taxon>Eukaryota</taxon>
        <taxon>Fungi</taxon>
        <taxon>Dikarya</taxon>
        <taxon>Ascomycota</taxon>
        <taxon>Pezizomycotina</taxon>
        <taxon>Eurotiomycetes</taxon>
        <taxon>Chaetothyriomycetidae</taxon>
        <taxon>Chaetothyriales</taxon>
        <taxon>Herpotrichiellaceae</taxon>
        <taxon>Cladophialophora</taxon>
    </lineage>
</organism>
<dbReference type="EMBL" id="JAPDRK010000016">
    <property type="protein sequence ID" value="KAJ9605508.1"/>
    <property type="molecule type" value="Genomic_DNA"/>
</dbReference>
<dbReference type="InterPro" id="IPR056632">
    <property type="entry name" value="DUF7730"/>
</dbReference>
<reference evidence="2" key="1">
    <citation type="submission" date="2022-10" db="EMBL/GenBank/DDBJ databases">
        <title>Culturing micro-colonial fungi from biological soil crusts in the Mojave desert and describing Neophaeococcomyces mojavensis, and introducing the new genera and species Taxawa tesnikishii.</title>
        <authorList>
            <person name="Kurbessoian T."/>
            <person name="Stajich J.E."/>
        </authorList>
    </citation>
    <scope>NUCLEOTIDE SEQUENCE</scope>
    <source>
        <strain evidence="2">TK_41</strain>
    </source>
</reference>
<name>A0AA38X2A7_9EURO</name>